<protein>
    <recommendedName>
        <fullName evidence="4">Chitin-binding type-2 domain-containing protein</fullName>
    </recommendedName>
</protein>
<reference evidence="2 3" key="1">
    <citation type="journal article" date="2016" name="Genome Biol. Evol.">
        <title>Gene Family Evolution Reflects Adaptation to Soil Environmental Stressors in the Genome of the Collembolan Orchesella cincta.</title>
        <authorList>
            <person name="Faddeeva-Vakhrusheva A."/>
            <person name="Derks M.F."/>
            <person name="Anvar S.Y."/>
            <person name="Agamennone V."/>
            <person name="Suring W."/>
            <person name="Smit S."/>
            <person name="van Straalen N.M."/>
            <person name="Roelofs D."/>
        </authorList>
    </citation>
    <scope>NUCLEOTIDE SEQUENCE [LARGE SCALE GENOMIC DNA]</scope>
    <source>
        <tissue evidence="2">Mixed pool</tissue>
    </source>
</reference>
<keyword evidence="1" id="KW-0732">Signal</keyword>
<sequence length="133" mass="14858">MFKMATLGIFLVSMAIICLTAGPAEGKQLIRLRAGKDCPMPGYYRDEVNCKKFYYCPTPLNSNKPLSIQEQNELAQFITTGIFCPDNSIFDESISACNDLAKVKIVPPECHDITDQSPNWMTNTGLIHEITHN</sequence>
<feature type="chain" id="PRO_5008905054" description="Chitin-binding type-2 domain-containing protein" evidence="1">
    <location>
        <begin position="27"/>
        <end position="133"/>
    </location>
</feature>
<dbReference type="EMBL" id="LJIJ01000207">
    <property type="protein sequence ID" value="ODN00437.1"/>
    <property type="molecule type" value="Genomic_DNA"/>
</dbReference>
<accession>A0A1D2N592</accession>
<dbReference type="SUPFAM" id="SSF57625">
    <property type="entry name" value="Invertebrate chitin-binding proteins"/>
    <property type="match status" value="1"/>
</dbReference>
<evidence type="ECO:0000313" key="2">
    <source>
        <dbReference type="EMBL" id="ODN00437.1"/>
    </source>
</evidence>
<keyword evidence="3" id="KW-1185">Reference proteome</keyword>
<dbReference type="Proteomes" id="UP000094527">
    <property type="component" value="Unassembled WGS sequence"/>
</dbReference>
<comment type="caution">
    <text evidence="2">The sequence shown here is derived from an EMBL/GenBank/DDBJ whole genome shotgun (WGS) entry which is preliminary data.</text>
</comment>
<dbReference type="GO" id="GO:0008061">
    <property type="term" value="F:chitin binding"/>
    <property type="evidence" value="ECO:0007669"/>
    <property type="project" value="InterPro"/>
</dbReference>
<organism evidence="2 3">
    <name type="scientific">Orchesella cincta</name>
    <name type="common">Springtail</name>
    <name type="synonym">Podura cincta</name>
    <dbReference type="NCBI Taxonomy" id="48709"/>
    <lineage>
        <taxon>Eukaryota</taxon>
        <taxon>Metazoa</taxon>
        <taxon>Ecdysozoa</taxon>
        <taxon>Arthropoda</taxon>
        <taxon>Hexapoda</taxon>
        <taxon>Collembola</taxon>
        <taxon>Entomobryomorpha</taxon>
        <taxon>Entomobryoidea</taxon>
        <taxon>Orchesellidae</taxon>
        <taxon>Orchesellinae</taxon>
        <taxon>Orchesella</taxon>
    </lineage>
</organism>
<proteinExistence type="predicted"/>
<dbReference type="OrthoDB" id="6020543at2759"/>
<evidence type="ECO:0000256" key="1">
    <source>
        <dbReference type="SAM" id="SignalP"/>
    </source>
</evidence>
<dbReference type="Gene3D" id="2.170.140.10">
    <property type="entry name" value="Chitin binding domain"/>
    <property type="match status" value="1"/>
</dbReference>
<evidence type="ECO:0000313" key="3">
    <source>
        <dbReference type="Proteomes" id="UP000094527"/>
    </source>
</evidence>
<name>A0A1D2N592_ORCCI</name>
<evidence type="ECO:0008006" key="4">
    <source>
        <dbReference type="Google" id="ProtNLM"/>
    </source>
</evidence>
<dbReference type="InterPro" id="IPR036508">
    <property type="entry name" value="Chitin-bd_dom_sf"/>
</dbReference>
<dbReference type="AlphaFoldDB" id="A0A1D2N592"/>
<gene>
    <name evidence="2" type="ORF">Ocin01_06253</name>
</gene>
<feature type="signal peptide" evidence="1">
    <location>
        <begin position="1"/>
        <end position="26"/>
    </location>
</feature>